<accession>I7M767</accession>
<dbReference type="AlphaFoldDB" id="I7M767"/>
<name>I7M767_TETTS</name>
<dbReference type="RefSeq" id="XP_001010197.4">
    <property type="nucleotide sequence ID" value="XM_001010197.4"/>
</dbReference>
<keyword evidence="1" id="KW-1133">Transmembrane helix</keyword>
<evidence type="ECO:0000313" key="3">
    <source>
        <dbReference type="Proteomes" id="UP000009168"/>
    </source>
</evidence>
<feature type="transmembrane region" description="Helical" evidence="1">
    <location>
        <begin position="36"/>
        <end position="56"/>
    </location>
</feature>
<keyword evidence="3" id="KW-1185">Reference proteome</keyword>
<dbReference type="GO" id="GO:0005634">
    <property type="term" value="C:nucleus"/>
    <property type="evidence" value="ECO:0007669"/>
    <property type="project" value="TreeGrafter"/>
</dbReference>
<evidence type="ECO:0000256" key="1">
    <source>
        <dbReference type="SAM" id="Phobius"/>
    </source>
</evidence>
<proteinExistence type="predicted"/>
<dbReference type="KEGG" id="tet:TTHERM_00561430"/>
<dbReference type="PANTHER" id="PTHR31398:SF0">
    <property type="entry name" value="MEIOTIC NUCLEAR DIVISION PROTEIN 1 HOMOLOG"/>
    <property type="match status" value="1"/>
</dbReference>
<dbReference type="GeneID" id="7834910"/>
<dbReference type="Proteomes" id="UP000009168">
    <property type="component" value="Unassembled WGS sequence"/>
</dbReference>
<keyword evidence="1" id="KW-0812">Transmembrane</keyword>
<reference evidence="3" key="1">
    <citation type="journal article" date="2006" name="PLoS Biol.">
        <title>Macronuclear genome sequence of the ciliate Tetrahymena thermophila, a model eukaryote.</title>
        <authorList>
            <person name="Eisen J.A."/>
            <person name="Coyne R.S."/>
            <person name="Wu M."/>
            <person name="Wu D."/>
            <person name="Thiagarajan M."/>
            <person name="Wortman J.R."/>
            <person name="Badger J.H."/>
            <person name="Ren Q."/>
            <person name="Amedeo P."/>
            <person name="Jones K.M."/>
            <person name="Tallon L.J."/>
            <person name="Delcher A.L."/>
            <person name="Salzberg S.L."/>
            <person name="Silva J.C."/>
            <person name="Haas B.J."/>
            <person name="Majoros W.H."/>
            <person name="Farzad M."/>
            <person name="Carlton J.M."/>
            <person name="Smith R.K. Jr."/>
            <person name="Garg J."/>
            <person name="Pearlman R.E."/>
            <person name="Karrer K.M."/>
            <person name="Sun L."/>
            <person name="Manning G."/>
            <person name="Elde N.C."/>
            <person name="Turkewitz A.P."/>
            <person name="Asai D.J."/>
            <person name="Wilkes D.E."/>
            <person name="Wang Y."/>
            <person name="Cai H."/>
            <person name="Collins K."/>
            <person name="Stewart B.A."/>
            <person name="Lee S.R."/>
            <person name="Wilamowska K."/>
            <person name="Weinberg Z."/>
            <person name="Ruzzo W.L."/>
            <person name="Wloga D."/>
            <person name="Gaertig J."/>
            <person name="Frankel J."/>
            <person name="Tsao C.-C."/>
            <person name="Gorovsky M.A."/>
            <person name="Keeling P.J."/>
            <person name="Waller R.F."/>
            <person name="Patron N.J."/>
            <person name="Cherry J.M."/>
            <person name="Stover N.A."/>
            <person name="Krieger C.J."/>
            <person name="del Toro C."/>
            <person name="Ryder H.F."/>
            <person name="Williamson S.C."/>
            <person name="Barbeau R.A."/>
            <person name="Hamilton E.P."/>
            <person name="Orias E."/>
        </authorList>
    </citation>
    <scope>NUCLEOTIDE SEQUENCE [LARGE SCALE GENOMIC DNA]</scope>
    <source>
        <strain evidence="3">SB210</strain>
    </source>
</reference>
<keyword evidence="1" id="KW-0472">Membrane</keyword>
<dbReference type="GO" id="GO:0007131">
    <property type="term" value="P:reciprocal meiotic recombination"/>
    <property type="evidence" value="ECO:0007669"/>
    <property type="project" value="TreeGrafter"/>
</dbReference>
<dbReference type="EMBL" id="GG662808">
    <property type="protein sequence ID" value="EAR89952.4"/>
    <property type="molecule type" value="Genomic_DNA"/>
</dbReference>
<protein>
    <submittedName>
        <fullName evidence="2">MIZ zinc finger protein</fullName>
    </submittedName>
</protein>
<sequence length="960" mass="112616">MIEKISQKCKELFLQSDIYGQSVIIHLGKKKYHQTYVGSCFTLLTAIIMGVALFYLMQEFIQKQDPTVISLEAMISDGNNYLDQIKKIKFGIQFFDESASIITEEQELQNIQESISFKLCSEEDYTKCVQIPTMNVELDNTQEDLNSKYIQPNLSYVDFEQFLLQNINKLSQWSLQIFIEQNISLTQAKYWQITCFDSYIDIQNYENPVQTFRRNYFMYLYDNKTHYQFDFLNVNVQTDKGMMYEDITKQEYLTIKDTSFSTLSNDYLYAQCVEIILDRKLKVVKRSYLKIQNILTQIGGLIKIVVLFFQFVSSPLIKLSLQLELVNSVFQFEDQENIIDENQQSKSKNSKYVDDKADSIMYNDNSNKNQQQQNNLTEFSRNRFFKLTLNLNKNANIHQDQQNCTNQKTIEECVIINKKNSKSEIDQIEQNNSYNSTINAQKKNSIFKLDQLQSLNLAQTDIKQNPQLSFQKQQNKLKNKHDNSLKSMNCSAGVFGPKEMNNNINNQSAIQNIMSLSQNQNHVADASLFSPKTQRNKSHSLFQQNYQSNHGFQTNLQMLKGSEEANKAKLIKKLVHQKLTKLSMRNSSQPDSPLQSVEMEQARDMVKGKKNEGFNSIFIKLFKNVTHNYLVMKFLDKIKYLLKIKFNKRQQLKFSMDKISERLDIIFIIKKIVEIDKLKMILFDQNQLKIFEYLPRPIIKFDPYTIEENDKLKMEQNRIKNLDGIKNANHSIQENNYSDDANNVHELWQHALIESDKPYFQKVHEAAKAYETLIKKESKDIYDMRLLQFLDNKRRDYFEEMLKPSSPSVTSQNQKLQDYINKRNHYPGNEPVLDQIPENQFSNKQITLQNVNIPINGSLILGKSLSQNGMQQNVDKQTSLNQDLKEMNYQDNGKNMQTAIQNQNYLKQKNTSEQSQLQISINQSQDFYEGDQKYLPSIKQIDFMDQINKFMQQKEIINKL</sequence>
<gene>
    <name evidence="2" type="ORF">TTHERM_00561430</name>
</gene>
<dbReference type="InParanoid" id="I7M767"/>
<dbReference type="PANTHER" id="PTHR31398">
    <property type="entry name" value="MEIOTIC NUCLEAR DIVISION PROTEIN 1 HOMOLOG"/>
    <property type="match status" value="1"/>
</dbReference>
<organism evidence="2 3">
    <name type="scientific">Tetrahymena thermophila (strain SB210)</name>
    <dbReference type="NCBI Taxonomy" id="312017"/>
    <lineage>
        <taxon>Eukaryota</taxon>
        <taxon>Sar</taxon>
        <taxon>Alveolata</taxon>
        <taxon>Ciliophora</taxon>
        <taxon>Intramacronucleata</taxon>
        <taxon>Oligohymenophorea</taxon>
        <taxon>Hymenostomatida</taxon>
        <taxon>Tetrahymenina</taxon>
        <taxon>Tetrahymenidae</taxon>
        <taxon>Tetrahymena</taxon>
    </lineage>
</organism>
<evidence type="ECO:0000313" key="2">
    <source>
        <dbReference type="EMBL" id="EAR89952.4"/>
    </source>
</evidence>